<accession>A0AAV9B9N0</accession>
<name>A0AAV9B9N0_ACOGR</name>
<evidence type="ECO:0000256" key="6">
    <source>
        <dbReference type="ARBA" id="ARBA00023157"/>
    </source>
</evidence>
<keyword evidence="12" id="KW-1185">Reference proteome</keyword>
<dbReference type="AlphaFoldDB" id="A0AAV9B9N0"/>
<evidence type="ECO:0000256" key="2">
    <source>
        <dbReference type="ARBA" id="ARBA00022475"/>
    </source>
</evidence>
<dbReference type="SMART" id="SM00768">
    <property type="entry name" value="X8"/>
    <property type="match status" value="1"/>
</dbReference>
<evidence type="ECO:0000313" key="12">
    <source>
        <dbReference type="Proteomes" id="UP001179952"/>
    </source>
</evidence>
<keyword evidence="3" id="KW-0449">Lipoprotein</keyword>
<comment type="caution">
    <text evidence="11">The sequence shown here is derived from an EMBL/GenBank/DDBJ whole genome shotgun (WGS) entry which is preliminary data.</text>
</comment>
<keyword evidence="3" id="KW-0336">GPI-anchor</keyword>
<keyword evidence="6" id="KW-1015">Disulfide bond</keyword>
<evidence type="ECO:0000256" key="5">
    <source>
        <dbReference type="ARBA" id="ARBA00023136"/>
    </source>
</evidence>
<organism evidence="11 12">
    <name type="scientific">Acorus gramineus</name>
    <name type="common">Dwarf sweet flag</name>
    <dbReference type="NCBI Taxonomy" id="55184"/>
    <lineage>
        <taxon>Eukaryota</taxon>
        <taxon>Viridiplantae</taxon>
        <taxon>Streptophyta</taxon>
        <taxon>Embryophyta</taxon>
        <taxon>Tracheophyta</taxon>
        <taxon>Spermatophyta</taxon>
        <taxon>Magnoliopsida</taxon>
        <taxon>Liliopsida</taxon>
        <taxon>Acoraceae</taxon>
        <taxon>Acorus</taxon>
    </lineage>
</organism>
<keyword evidence="2" id="KW-1003">Cell membrane</keyword>
<evidence type="ECO:0000256" key="9">
    <source>
        <dbReference type="SAM" id="SignalP"/>
    </source>
</evidence>
<feature type="domain" description="X8" evidence="10">
    <location>
        <begin position="18"/>
        <end position="102"/>
    </location>
</feature>
<dbReference type="GO" id="GO:0098552">
    <property type="term" value="C:side of membrane"/>
    <property type="evidence" value="ECO:0007669"/>
    <property type="project" value="UniProtKB-KW"/>
</dbReference>
<evidence type="ECO:0000259" key="10">
    <source>
        <dbReference type="SMART" id="SM00768"/>
    </source>
</evidence>
<feature type="compositionally biased region" description="Low complexity" evidence="8">
    <location>
        <begin position="108"/>
        <end position="156"/>
    </location>
</feature>
<dbReference type="EMBL" id="JAUJYN010000004">
    <property type="protein sequence ID" value="KAK1273206.1"/>
    <property type="molecule type" value="Genomic_DNA"/>
</dbReference>
<dbReference type="Pfam" id="PF07983">
    <property type="entry name" value="X8"/>
    <property type="match status" value="1"/>
</dbReference>
<dbReference type="InterPro" id="IPR012946">
    <property type="entry name" value="X8"/>
</dbReference>
<keyword evidence="7" id="KW-0325">Glycoprotein</keyword>
<dbReference type="PANTHER" id="PTHR31044">
    <property type="entry name" value="BETA-1,3 GLUCANASE"/>
    <property type="match status" value="1"/>
</dbReference>
<proteinExistence type="predicted"/>
<protein>
    <submittedName>
        <fullName evidence="11">Glucan endo-1,3-beta-glucosidase-like protein 3</fullName>
    </submittedName>
</protein>
<gene>
    <name evidence="11" type="ORF">QJS04_geneDACA008016</name>
</gene>
<dbReference type="GO" id="GO:0009506">
    <property type="term" value="C:plasmodesma"/>
    <property type="evidence" value="ECO:0007669"/>
    <property type="project" value="UniProtKB-ARBA"/>
</dbReference>
<reference evidence="11" key="1">
    <citation type="journal article" date="2023" name="Nat. Commun.">
        <title>Diploid and tetraploid genomes of Acorus and the evolution of monocots.</title>
        <authorList>
            <person name="Ma L."/>
            <person name="Liu K.W."/>
            <person name="Li Z."/>
            <person name="Hsiao Y.Y."/>
            <person name="Qi Y."/>
            <person name="Fu T."/>
            <person name="Tang G.D."/>
            <person name="Zhang D."/>
            <person name="Sun W.H."/>
            <person name="Liu D.K."/>
            <person name="Li Y."/>
            <person name="Chen G.Z."/>
            <person name="Liu X.D."/>
            <person name="Liao X.Y."/>
            <person name="Jiang Y.T."/>
            <person name="Yu X."/>
            <person name="Hao Y."/>
            <person name="Huang J."/>
            <person name="Zhao X.W."/>
            <person name="Ke S."/>
            <person name="Chen Y.Y."/>
            <person name="Wu W.L."/>
            <person name="Hsu J.L."/>
            <person name="Lin Y.F."/>
            <person name="Huang M.D."/>
            <person name="Li C.Y."/>
            <person name="Huang L."/>
            <person name="Wang Z.W."/>
            <person name="Zhao X."/>
            <person name="Zhong W.Y."/>
            <person name="Peng D.H."/>
            <person name="Ahmad S."/>
            <person name="Lan S."/>
            <person name="Zhang J.S."/>
            <person name="Tsai W.C."/>
            <person name="Van de Peer Y."/>
            <person name="Liu Z.J."/>
        </authorList>
    </citation>
    <scope>NUCLEOTIDE SEQUENCE</scope>
    <source>
        <strain evidence="11">SCP</strain>
    </source>
</reference>
<comment type="subcellular location">
    <subcellularLocation>
        <location evidence="1">Cell membrane</location>
        <topology evidence="1">Lipid-anchor</topology>
        <topology evidence="1">GPI-anchor</topology>
    </subcellularLocation>
</comment>
<evidence type="ECO:0000313" key="11">
    <source>
        <dbReference type="EMBL" id="KAK1273206.1"/>
    </source>
</evidence>
<keyword evidence="4 9" id="KW-0732">Signal</keyword>
<feature type="chain" id="PRO_5043888722" evidence="9">
    <location>
        <begin position="17"/>
        <end position="190"/>
    </location>
</feature>
<feature type="region of interest" description="Disordered" evidence="8">
    <location>
        <begin position="108"/>
        <end position="157"/>
    </location>
</feature>
<evidence type="ECO:0000256" key="1">
    <source>
        <dbReference type="ARBA" id="ARBA00004609"/>
    </source>
</evidence>
<evidence type="ECO:0000256" key="4">
    <source>
        <dbReference type="ARBA" id="ARBA00022729"/>
    </source>
</evidence>
<reference evidence="11" key="2">
    <citation type="submission" date="2023-06" db="EMBL/GenBank/DDBJ databases">
        <authorList>
            <person name="Ma L."/>
            <person name="Liu K.-W."/>
            <person name="Li Z."/>
            <person name="Hsiao Y.-Y."/>
            <person name="Qi Y."/>
            <person name="Fu T."/>
            <person name="Tang G."/>
            <person name="Zhang D."/>
            <person name="Sun W.-H."/>
            <person name="Liu D.-K."/>
            <person name="Li Y."/>
            <person name="Chen G.-Z."/>
            <person name="Liu X.-D."/>
            <person name="Liao X.-Y."/>
            <person name="Jiang Y.-T."/>
            <person name="Yu X."/>
            <person name="Hao Y."/>
            <person name="Huang J."/>
            <person name="Zhao X.-W."/>
            <person name="Ke S."/>
            <person name="Chen Y.-Y."/>
            <person name="Wu W.-L."/>
            <person name="Hsu J.-L."/>
            <person name="Lin Y.-F."/>
            <person name="Huang M.-D."/>
            <person name="Li C.-Y."/>
            <person name="Huang L."/>
            <person name="Wang Z.-W."/>
            <person name="Zhao X."/>
            <person name="Zhong W.-Y."/>
            <person name="Peng D.-H."/>
            <person name="Ahmad S."/>
            <person name="Lan S."/>
            <person name="Zhang J.-S."/>
            <person name="Tsai W.-C."/>
            <person name="Van De Peer Y."/>
            <person name="Liu Z.-J."/>
        </authorList>
    </citation>
    <scope>NUCLEOTIDE SEQUENCE</scope>
    <source>
        <strain evidence="11">SCP</strain>
        <tissue evidence="11">Leaves</tissue>
    </source>
</reference>
<dbReference type="Proteomes" id="UP001179952">
    <property type="component" value="Unassembled WGS sequence"/>
</dbReference>
<dbReference type="InterPro" id="IPR044788">
    <property type="entry name" value="X8_dom_prot"/>
</dbReference>
<evidence type="ECO:0000256" key="7">
    <source>
        <dbReference type="ARBA" id="ARBA00023180"/>
    </source>
</evidence>
<evidence type="ECO:0000256" key="8">
    <source>
        <dbReference type="SAM" id="MobiDB-lite"/>
    </source>
</evidence>
<dbReference type="FunFam" id="1.20.58.1040:FF:000001">
    <property type="entry name" value="Glucan endo-1,3-beta-glucosidase 4"/>
    <property type="match status" value="1"/>
</dbReference>
<sequence>MGANMVLIFGFYFVEGATWCVCRSDVSDPALQKTIDYACGAGADCTPIISSGVCYQPNTVRAHCSYAANSYFQKKGQAQGSCDFSGTATLSTTDPSFSGCAYPSTAGTAGTTPTSTSSPGTTTTPNTNSPFGGTSTTNGGVLGTTTGLGPSGTSIGPDGSDGGKILLTKAGIMGSLFLTTLFTGILKGWI</sequence>
<dbReference type="PANTHER" id="PTHR31044:SF25">
    <property type="entry name" value="PLASMODESMATA CALLOSE-BINDING PROTEIN 3"/>
    <property type="match status" value="1"/>
</dbReference>
<evidence type="ECO:0000256" key="3">
    <source>
        <dbReference type="ARBA" id="ARBA00022622"/>
    </source>
</evidence>
<feature type="signal peptide" evidence="9">
    <location>
        <begin position="1"/>
        <end position="16"/>
    </location>
</feature>
<dbReference type="GO" id="GO:0005886">
    <property type="term" value="C:plasma membrane"/>
    <property type="evidence" value="ECO:0007669"/>
    <property type="project" value="UniProtKB-SubCell"/>
</dbReference>
<dbReference type="Gene3D" id="1.20.58.1040">
    <property type="match status" value="1"/>
</dbReference>
<keyword evidence="5" id="KW-0472">Membrane</keyword>